<feature type="transmembrane region" description="Helical" evidence="1">
    <location>
        <begin position="123"/>
        <end position="140"/>
    </location>
</feature>
<dbReference type="InParanoid" id="C7R684"/>
<keyword evidence="1" id="KW-0812">Transmembrane</keyword>
<evidence type="ECO:0008006" key="4">
    <source>
        <dbReference type="Google" id="ProtNLM"/>
    </source>
</evidence>
<dbReference type="Proteomes" id="UP000001231">
    <property type="component" value="Chromosome"/>
</dbReference>
<dbReference type="InterPro" id="IPR021354">
    <property type="entry name" value="DUF2975"/>
</dbReference>
<reference evidence="2 3" key="1">
    <citation type="journal article" date="2009" name="Stand. Genomic Sci.">
        <title>Complete genome sequence of Kangiella koreensis type strain (SW-125).</title>
        <authorList>
            <person name="Han C."/>
            <person name="Sikorski J."/>
            <person name="Lapidus A."/>
            <person name="Nolan M."/>
            <person name="Glavina Del Rio T."/>
            <person name="Tice H."/>
            <person name="Cheng J.F."/>
            <person name="Lucas S."/>
            <person name="Chen F."/>
            <person name="Copeland A."/>
            <person name="Ivanova N."/>
            <person name="Mavromatis K."/>
            <person name="Ovchinnikova G."/>
            <person name="Pati A."/>
            <person name="Bruce D."/>
            <person name="Goodwin L."/>
            <person name="Pitluck S."/>
            <person name="Chen A."/>
            <person name="Palaniappan K."/>
            <person name="Land M."/>
            <person name="Hauser L."/>
            <person name="Chang Y.J."/>
            <person name="Jeffries C.D."/>
            <person name="Chain P."/>
            <person name="Saunders E."/>
            <person name="Brettin T."/>
            <person name="Goker M."/>
            <person name="Tindall B.J."/>
            <person name="Bristow J."/>
            <person name="Eisen J.A."/>
            <person name="Markowitz V."/>
            <person name="Hugenholtz P."/>
            <person name="Kyrpides N.C."/>
            <person name="Klenk H.P."/>
            <person name="Detter J.C."/>
        </authorList>
    </citation>
    <scope>NUCLEOTIDE SEQUENCE [LARGE SCALE GENOMIC DNA]</scope>
    <source>
        <strain evidence="3">DSM 16069 / KCTC 12182 / SW-125</strain>
    </source>
</reference>
<dbReference type="Pfam" id="PF11188">
    <property type="entry name" value="DUF2975"/>
    <property type="match status" value="1"/>
</dbReference>
<sequence length="212" mass="23792">MTARSLHFLLTLALVASVLIAALAIVFAIALPLLNEPLLTTWSVSIDSDQPLALANAMPNTAWTIEQNQGTLSVDTTAIGLGLSRALYILVLWGIIVAIIWYLRRVVDDVRHERPFNVRSSQYLKRAGYLLVALPLWLFIEEFVRFYIFVPNAMDISEYKFTHIQLLTESKAEVAIYPDFNIGILIAGLFVLVIAKAFEIGMELQRDSDEII</sequence>
<accession>C7R684</accession>
<evidence type="ECO:0000256" key="1">
    <source>
        <dbReference type="SAM" id="Phobius"/>
    </source>
</evidence>
<protein>
    <recommendedName>
        <fullName evidence="4">DUF2975 domain-containing protein</fullName>
    </recommendedName>
</protein>
<feature type="transmembrane region" description="Helical" evidence="1">
    <location>
        <begin position="86"/>
        <end position="103"/>
    </location>
</feature>
<dbReference type="KEGG" id="kko:Kkor_0094"/>
<name>C7R684_KANKD</name>
<dbReference type="HOGENOM" id="CLU_1298403_0_0_6"/>
<dbReference type="RefSeq" id="WP_012800030.1">
    <property type="nucleotide sequence ID" value="NC_013166.1"/>
</dbReference>
<dbReference type="STRING" id="523791.Kkor_0094"/>
<dbReference type="EMBL" id="CP001707">
    <property type="protein sequence ID" value="ACV25515.1"/>
    <property type="molecule type" value="Genomic_DNA"/>
</dbReference>
<dbReference type="AlphaFoldDB" id="C7R684"/>
<feature type="transmembrane region" description="Helical" evidence="1">
    <location>
        <begin position="180"/>
        <end position="198"/>
    </location>
</feature>
<proteinExistence type="predicted"/>
<evidence type="ECO:0000313" key="2">
    <source>
        <dbReference type="EMBL" id="ACV25515.1"/>
    </source>
</evidence>
<evidence type="ECO:0000313" key="3">
    <source>
        <dbReference type="Proteomes" id="UP000001231"/>
    </source>
</evidence>
<keyword evidence="1" id="KW-1133">Transmembrane helix</keyword>
<keyword evidence="3" id="KW-1185">Reference proteome</keyword>
<keyword evidence="1" id="KW-0472">Membrane</keyword>
<organism evidence="2 3">
    <name type="scientific">Kangiella koreensis (strain DSM 16069 / JCM 12317 / KCTC 12182 / SW-125)</name>
    <dbReference type="NCBI Taxonomy" id="523791"/>
    <lineage>
        <taxon>Bacteria</taxon>
        <taxon>Pseudomonadati</taxon>
        <taxon>Pseudomonadota</taxon>
        <taxon>Gammaproteobacteria</taxon>
        <taxon>Kangiellales</taxon>
        <taxon>Kangiellaceae</taxon>
        <taxon>Kangiella</taxon>
    </lineage>
</organism>
<gene>
    <name evidence="2" type="ordered locus">Kkor_0094</name>
</gene>
<dbReference type="eggNOG" id="ENOG5033HJT">
    <property type="taxonomic scope" value="Bacteria"/>
</dbReference>